<accession>A0A133VIF7</accession>
<evidence type="ECO:0000313" key="2">
    <source>
        <dbReference type="Proteomes" id="UP000070263"/>
    </source>
</evidence>
<dbReference type="Gene3D" id="3.70.10.10">
    <property type="match status" value="1"/>
</dbReference>
<name>A0A133VIF7_9EURY</name>
<gene>
    <name evidence="1" type="ORF">AKJ51_04030</name>
</gene>
<keyword evidence="2" id="KW-1185">Reference proteome</keyword>
<evidence type="ECO:0000313" key="1">
    <source>
        <dbReference type="EMBL" id="KXB06207.1"/>
    </source>
</evidence>
<reference evidence="1 2" key="1">
    <citation type="journal article" date="2016" name="Sci. Rep.">
        <title>Metabolic traits of an uncultured archaeal lineage -MSBL1- from brine pools of the Red Sea.</title>
        <authorList>
            <person name="Mwirichia R."/>
            <person name="Alam I."/>
            <person name="Rashid M."/>
            <person name="Vinu M."/>
            <person name="Ba-Alawi W."/>
            <person name="Anthony Kamau A."/>
            <person name="Kamanda Ngugi D."/>
            <person name="Goker M."/>
            <person name="Klenk H.P."/>
            <person name="Bajic V."/>
            <person name="Stingl U."/>
        </authorList>
    </citation>
    <scope>NUCLEOTIDE SEQUENCE [LARGE SCALE GENOMIC DNA]</scope>
    <source>
        <strain evidence="1">SCGC-AAA382A20</strain>
    </source>
</reference>
<dbReference type="Proteomes" id="UP000070263">
    <property type="component" value="Unassembled WGS sequence"/>
</dbReference>
<evidence type="ECO:0008006" key="3">
    <source>
        <dbReference type="Google" id="ProtNLM"/>
    </source>
</evidence>
<proteinExistence type="predicted"/>
<sequence>MKIKTKIGKLKHLLEKTSCNKLFEPVAMKLLPGDNKIVVQKDYEGEHAIELVIFNDFEIEGDKEMIITLDASDLLKQIKVIPDSHDSDIEIKDGSMIINTPREDVYYHLNENWDSDEDYYHNIPILAKKGTVFLVGNEETPFPIKAKVDSSELNEMIKRMKINDANFITFKGEDSKLKAEIGKLTSQKYHPRKYDPEGEMIEGEGATSVAVGIAEIAPILEGKVELHYIKNGPLAIYDEDESDAEDYSALYMIAPAGEMD</sequence>
<protein>
    <recommendedName>
        <fullName evidence="3">Proliferating cell nuclear antigen PCNA N-terminal domain-containing protein</fullName>
    </recommendedName>
</protein>
<dbReference type="EMBL" id="LHYE01000053">
    <property type="protein sequence ID" value="KXB06207.1"/>
    <property type="molecule type" value="Genomic_DNA"/>
</dbReference>
<organism evidence="1 2">
    <name type="scientific">candidate division MSBL1 archaeon SCGC-AAA382A20</name>
    <dbReference type="NCBI Taxonomy" id="1698280"/>
    <lineage>
        <taxon>Archaea</taxon>
        <taxon>Methanobacteriati</taxon>
        <taxon>Methanobacteriota</taxon>
        <taxon>candidate division MSBL1</taxon>
    </lineage>
</organism>
<comment type="caution">
    <text evidence="1">The sequence shown here is derived from an EMBL/GenBank/DDBJ whole genome shotgun (WGS) entry which is preliminary data.</text>
</comment>
<dbReference type="AlphaFoldDB" id="A0A133VIF7"/>